<name>A0A075WU97_9BACT</name>
<evidence type="ECO:0000256" key="4">
    <source>
        <dbReference type="ARBA" id="ARBA00023172"/>
    </source>
</evidence>
<dbReference type="Pfam" id="PF11967">
    <property type="entry name" value="RecO_N"/>
    <property type="match status" value="1"/>
</dbReference>
<dbReference type="PANTHER" id="PTHR33991">
    <property type="entry name" value="DNA REPAIR PROTEIN RECO"/>
    <property type="match status" value="1"/>
</dbReference>
<evidence type="ECO:0000313" key="9">
    <source>
        <dbReference type="EMBL" id="AIH04535.1"/>
    </source>
</evidence>
<sequence length="252" mass="29776">MLFSVEGIVLSKERIGEIDLLVETLTPKGKLWAIAKGAQKSRKRFVNLLEEFNLLNLHLRKTLKGALPILEKADLIFIPESIWGNLEKYIFFSYMGEVLSKVSFKGLEAEYFNFIKDWVKFLDREPKLTLFHKFFFEWKMLGFLGWSPQIEACVRCGYQPKRIFYFSVKEGGIICYRCRQEGDFRLSAEQVEVLKIFSKMSKNKEDLKKVMEKKALTFEDLKILNSLTERFFNYFLVFEFNSLQTLKETFRV</sequence>
<evidence type="ECO:0000256" key="3">
    <source>
        <dbReference type="ARBA" id="ARBA00022763"/>
    </source>
</evidence>
<dbReference type="PANTHER" id="PTHR33991:SF1">
    <property type="entry name" value="DNA REPAIR PROTEIN RECO"/>
    <property type="match status" value="1"/>
</dbReference>
<comment type="function">
    <text evidence="7">Involved in DNA repair and RecF pathway recombination.</text>
</comment>
<dbReference type="GO" id="GO:0006310">
    <property type="term" value="P:DNA recombination"/>
    <property type="evidence" value="ECO:0007669"/>
    <property type="project" value="UniProtKB-UniRule"/>
</dbReference>
<evidence type="ECO:0000256" key="1">
    <source>
        <dbReference type="ARBA" id="ARBA00007452"/>
    </source>
</evidence>
<dbReference type="Proteomes" id="UP000028481">
    <property type="component" value="Chromosome"/>
</dbReference>
<dbReference type="RefSeq" id="WP_038062264.1">
    <property type="nucleotide sequence ID" value="NZ_CP008796.1"/>
</dbReference>
<evidence type="ECO:0000259" key="8">
    <source>
        <dbReference type="Pfam" id="PF11967"/>
    </source>
</evidence>
<dbReference type="PaxDb" id="289377-HL41_07465"/>
<dbReference type="Gene3D" id="2.40.50.140">
    <property type="entry name" value="Nucleic acid-binding proteins"/>
    <property type="match status" value="1"/>
</dbReference>
<proteinExistence type="inferred from homology"/>
<dbReference type="InterPro" id="IPR042242">
    <property type="entry name" value="RecO_C"/>
</dbReference>
<dbReference type="EMBL" id="CP008796">
    <property type="protein sequence ID" value="AIH04535.1"/>
    <property type="molecule type" value="Genomic_DNA"/>
</dbReference>
<dbReference type="Gene3D" id="1.20.1440.120">
    <property type="entry name" value="Recombination protein O, C-terminal domain"/>
    <property type="match status" value="1"/>
</dbReference>
<evidence type="ECO:0000256" key="6">
    <source>
        <dbReference type="ARBA" id="ARBA00033409"/>
    </source>
</evidence>
<dbReference type="HAMAP" id="MF_00201">
    <property type="entry name" value="RecO"/>
    <property type="match status" value="1"/>
</dbReference>
<dbReference type="AlphaFoldDB" id="A0A075WU97"/>
<evidence type="ECO:0000256" key="2">
    <source>
        <dbReference type="ARBA" id="ARBA00021310"/>
    </source>
</evidence>
<dbReference type="InterPro" id="IPR003717">
    <property type="entry name" value="RecO"/>
</dbReference>
<dbReference type="SUPFAM" id="SSF50249">
    <property type="entry name" value="Nucleic acid-binding proteins"/>
    <property type="match status" value="1"/>
</dbReference>
<keyword evidence="3 7" id="KW-0227">DNA damage</keyword>
<dbReference type="KEGG" id="tcm:HL41_07465"/>
<organism evidence="9 10">
    <name type="scientific">Thermodesulfobacterium commune DSM 2178</name>
    <dbReference type="NCBI Taxonomy" id="289377"/>
    <lineage>
        <taxon>Bacteria</taxon>
        <taxon>Pseudomonadati</taxon>
        <taxon>Thermodesulfobacteriota</taxon>
        <taxon>Thermodesulfobacteria</taxon>
        <taxon>Thermodesulfobacteriales</taxon>
        <taxon>Thermodesulfobacteriaceae</taxon>
        <taxon>Thermodesulfobacterium</taxon>
    </lineage>
</organism>
<gene>
    <name evidence="7" type="primary">recO</name>
    <name evidence="9" type="ORF">HL41_07465</name>
</gene>
<feature type="domain" description="DNA replication/recombination mediator RecO N-terminal" evidence="8">
    <location>
        <begin position="1"/>
        <end position="76"/>
    </location>
</feature>
<dbReference type="GO" id="GO:0006302">
    <property type="term" value="P:double-strand break repair"/>
    <property type="evidence" value="ECO:0007669"/>
    <property type="project" value="TreeGrafter"/>
</dbReference>
<dbReference type="HOGENOM" id="CLU_066632_3_0_0"/>
<keyword evidence="4 7" id="KW-0233">DNA recombination</keyword>
<keyword evidence="5 7" id="KW-0234">DNA repair</keyword>
<dbReference type="OrthoDB" id="9780797at2"/>
<protein>
    <recommendedName>
        <fullName evidence="2 7">DNA repair protein RecO</fullName>
    </recommendedName>
    <alternativeName>
        <fullName evidence="6 7">Recombination protein O</fullName>
    </alternativeName>
</protein>
<accession>A0A075WU97</accession>
<keyword evidence="10" id="KW-1185">Reference proteome</keyword>
<dbReference type="GO" id="GO:0043590">
    <property type="term" value="C:bacterial nucleoid"/>
    <property type="evidence" value="ECO:0007669"/>
    <property type="project" value="TreeGrafter"/>
</dbReference>
<evidence type="ECO:0000313" key="10">
    <source>
        <dbReference type="Proteomes" id="UP000028481"/>
    </source>
</evidence>
<dbReference type="SUPFAM" id="SSF57863">
    <property type="entry name" value="ArfGap/RecO-like zinc finger"/>
    <property type="match status" value="1"/>
</dbReference>
<evidence type="ECO:0000256" key="7">
    <source>
        <dbReference type="HAMAP-Rule" id="MF_00201"/>
    </source>
</evidence>
<dbReference type="STRING" id="289377.HL41_07465"/>
<dbReference type="Pfam" id="PF02565">
    <property type="entry name" value="RecO_C"/>
    <property type="match status" value="1"/>
</dbReference>
<dbReference type="NCBIfam" id="TIGR00613">
    <property type="entry name" value="reco"/>
    <property type="match status" value="1"/>
</dbReference>
<comment type="similarity">
    <text evidence="1 7">Belongs to the RecO family.</text>
</comment>
<dbReference type="eggNOG" id="COG1381">
    <property type="taxonomic scope" value="Bacteria"/>
</dbReference>
<dbReference type="InterPro" id="IPR037278">
    <property type="entry name" value="ARFGAP/RecO"/>
</dbReference>
<dbReference type="InterPro" id="IPR012340">
    <property type="entry name" value="NA-bd_OB-fold"/>
</dbReference>
<evidence type="ECO:0000256" key="5">
    <source>
        <dbReference type="ARBA" id="ARBA00023204"/>
    </source>
</evidence>
<reference evidence="9 10" key="1">
    <citation type="journal article" date="2015" name="Genome Announc.">
        <title>Genome Sequence of a Sulfate-Reducing Thermophilic Bacterium, Thermodesulfobacterium commune DSM 2178T (Phylum Thermodesulfobacteria).</title>
        <authorList>
            <person name="Bhatnagar S."/>
            <person name="Badger J.H."/>
            <person name="Madupu R."/>
            <person name="Khouri H.M."/>
            <person name="O'Connor E.M."/>
            <person name="Robb F.T."/>
            <person name="Ward N.L."/>
            <person name="Eisen J.A."/>
        </authorList>
    </citation>
    <scope>NUCLEOTIDE SEQUENCE [LARGE SCALE GENOMIC DNA]</scope>
    <source>
        <strain evidence="9 10">DSM 2178</strain>
    </source>
</reference>
<dbReference type="InterPro" id="IPR022572">
    <property type="entry name" value="DNA_rep/recomb_RecO_N"/>
</dbReference>